<evidence type="ECO:0000256" key="1">
    <source>
        <dbReference type="SAM" id="MobiDB-lite"/>
    </source>
</evidence>
<organism evidence="2 3">
    <name type="scientific">Porites lobata</name>
    <dbReference type="NCBI Taxonomy" id="104759"/>
    <lineage>
        <taxon>Eukaryota</taxon>
        <taxon>Metazoa</taxon>
        <taxon>Cnidaria</taxon>
        <taxon>Anthozoa</taxon>
        <taxon>Hexacorallia</taxon>
        <taxon>Scleractinia</taxon>
        <taxon>Fungiina</taxon>
        <taxon>Poritidae</taxon>
        <taxon>Porites</taxon>
    </lineage>
</organism>
<protein>
    <submittedName>
        <fullName evidence="2">Uncharacterized protein</fullName>
    </submittedName>
</protein>
<gene>
    <name evidence="2" type="ORF">PLOB_00050114</name>
</gene>
<dbReference type="InterPro" id="IPR029234">
    <property type="entry name" value="CIMIP4"/>
</dbReference>
<dbReference type="PANTHER" id="PTHR31702:SF2">
    <property type="entry name" value="TESTIS-EXPRESSED PROTEIN 33"/>
    <property type="match status" value="1"/>
</dbReference>
<feature type="compositionally biased region" description="Polar residues" evidence="1">
    <location>
        <begin position="80"/>
        <end position="94"/>
    </location>
</feature>
<comment type="caution">
    <text evidence="2">The sequence shown here is derived from an EMBL/GenBank/DDBJ whole genome shotgun (WGS) entry which is preliminary data.</text>
</comment>
<proteinExistence type="predicted"/>
<dbReference type="Pfam" id="PF15400">
    <property type="entry name" value="TEX33"/>
    <property type="match status" value="1"/>
</dbReference>
<feature type="compositionally biased region" description="Basic and acidic residues" evidence="1">
    <location>
        <begin position="282"/>
        <end position="291"/>
    </location>
</feature>
<evidence type="ECO:0000313" key="3">
    <source>
        <dbReference type="Proteomes" id="UP001159405"/>
    </source>
</evidence>
<reference evidence="2 3" key="1">
    <citation type="submission" date="2022-05" db="EMBL/GenBank/DDBJ databases">
        <authorList>
            <consortium name="Genoscope - CEA"/>
            <person name="William W."/>
        </authorList>
    </citation>
    <scope>NUCLEOTIDE SEQUENCE [LARGE SCALE GENOMIC DNA]</scope>
</reference>
<accession>A0ABN8Q3U8</accession>
<feature type="region of interest" description="Disordered" evidence="1">
    <location>
        <begin position="209"/>
        <end position="291"/>
    </location>
</feature>
<feature type="compositionally biased region" description="Basic residues" evidence="1">
    <location>
        <begin position="229"/>
        <end position="239"/>
    </location>
</feature>
<dbReference type="Proteomes" id="UP001159405">
    <property type="component" value="Unassembled WGS sequence"/>
</dbReference>
<dbReference type="PANTHER" id="PTHR31702">
    <property type="entry name" value="TESTIS-EXPRESSED PROTEIN 33"/>
    <property type="match status" value="1"/>
</dbReference>
<keyword evidence="3" id="KW-1185">Reference proteome</keyword>
<name>A0ABN8Q3U8_9CNID</name>
<sequence>MAIKGLSEEQKAALAEIVSSETLFDIEEYIRPQFPPKRASNELKKGQSDLPSINLYSRRRIVQDGHGRWREVKPQLYSSNLQPLSSPATANVNKKTTRREEERRTVDSRLSRHKHSVDDSSLKRSGNYNNLSMALRSNVFPGLGNNQWHSTTAKVFTEQLVTPSSQRDKFFGIQTDEFGQWSAANVHHERMKKKWDAYLDTLPKQAADWKPQVPKEVTPKVEKSPPQAKVKKSNLKPKPQKKEQKPSSTENTVMPEEIPPPPSLPPPIDIPADDDDDNFWDFYDKPFNKPA</sequence>
<dbReference type="EMBL" id="CALNXK010000099">
    <property type="protein sequence ID" value="CAH3154655.1"/>
    <property type="molecule type" value="Genomic_DNA"/>
</dbReference>
<evidence type="ECO:0000313" key="2">
    <source>
        <dbReference type="EMBL" id="CAH3154655.1"/>
    </source>
</evidence>
<feature type="compositionally biased region" description="Pro residues" evidence="1">
    <location>
        <begin position="257"/>
        <end position="269"/>
    </location>
</feature>
<feature type="compositionally biased region" description="Basic and acidic residues" evidence="1">
    <location>
        <begin position="98"/>
        <end position="122"/>
    </location>
</feature>
<feature type="region of interest" description="Disordered" evidence="1">
    <location>
        <begin position="80"/>
        <end position="123"/>
    </location>
</feature>